<dbReference type="EMBL" id="JBHTAC010000035">
    <property type="protein sequence ID" value="MFC7246134.1"/>
    <property type="molecule type" value="Genomic_DNA"/>
</dbReference>
<dbReference type="InterPro" id="IPR001765">
    <property type="entry name" value="Carbonic_anhydrase"/>
</dbReference>
<comment type="function">
    <text evidence="5">Catalyzes the reversible hydration of carbon dioxide to form bicarbonate.</text>
</comment>
<accession>A0ABW2H1U1</accession>
<dbReference type="PROSITE" id="PS00705">
    <property type="entry name" value="PROK_CO2_ANHYDRASE_2"/>
    <property type="match status" value="1"/>
</dbReference>
<dbReference type="SUPFAM" id="SSF53056">
    <property type="entry name" value="beta-carbonic anhydrase, cab"/>
    <property type="match status" value="1"/>
</dbReference>
<evidence type="ECO:0000256" key="3">
    <source>
        <dbReference type="ARBA" id="ARBA00022833"/>
    </source>
</evidence>
<dbReference type="Proteomes" id="UP001596392">
    <property type="component" value="Unassembled WGS sequence"/>
</dbReference>
<protein>
    <recommendedName>
        <fullName evidence="2 7">Carbonic anhydrase</fullName>
        <ecNumber evidence="2 7">4.2.1.1</ecNumber>
    </recommendedName>
    <alternativeName>
        <fullName evidence="7">Carbonate dehydratase</fullName>
    </alternativeName>
</protein>
<dbReference type="InterPro" id="IPR015892">
    <property type="entry name" value="Carbonic_anhydrase_CS"/>
</dbReference>
<evidence type="ECO:0000256" key="7">
    <source>
        <dbReference type="RuleBase" id="RU003956"/>
    </source>
</evidence>
<feature type="compositionally biased region" description="Basic and acidic residues" evidence="8">
    <location>
        <begin position="8"/>
        <end position="22"/>
    </location>
</feature>
<comment type="similarity">
    <text evidence="1 7">Belongs to the beta-class carbonic anhydrase family.</text>
</comment>
<evidence type="ECO:0000256" key="6">
    <source>
        <dbReference type="ARBA" id="ARBA00048348"/>
    </source>
</evidence>
<evidence type="ECO:0000313" key="10">
    <source>
        <dbReference type="Proteomes" id="UP001596392"/>
    </source>
</evidence>
<dbReference type="Pfam" id="PF00484">
    <property type="entry name" value="Pro_CA"/>
    <property type="match status" value="1"/>
</dbReference>
<sequence>MTLSRTAPPDRDATMPGERRGPAEALADLMTGNRRFAAGRPRYGHHVGEAAAQSSGQEPYAVVLGCIDSRVPLEAVFDQNFGDMCVVRSGAHVLDRSVVGSVEFAVSELHASLVMVLGHERCGAVAATVDALRTGSRPDGFMGYLVDQIAPAVTEVGLNDPQVNQKALRRHVSRTVEQLSLAERLATATAAGRARIVGAVYDLDTGVVELL</sequence>
<dbReference type="SMART" id="SM00947">
    <property type="entry name" value="Pro_CA"/>
    <property type="match status" value="1"/>
</dbReference>
<evidence type="ECO:0000256" key="2">
    <source>
        <dbReference type="ARBA" id="ARBA00012925"/>
    </source>
</evidence>
<name>A0ABW2H1U1_9ACTN</name>
<evidence type="ECO:0000256" key="5">
    <source>
        <dbReference type="ARBA" id="ARBA00024993"/>
    </source>
</evidence>
<dbReference type="InterPro" id="IPR036874">
    <property type="entry name" value="Carbonic_anhydrase_sf"/>
</dbReference>
<dbReference type="PANTHER" id="PTHR11002">
    <property type="entry name" value="CARBONIC ANHYDRASE"/>
    <property type="match status" value="1"/>
</dbReference>
<proteinExistence type="inferred from homology"/>
<evidence type="ECO:0000256" key="1">
    <source>
        <dbReference type="ARBA" id="ARBA00006217"/>
    </source>
</evidence>
<dbReference type="PANTHER" id="PTHR11002:SF79">
    <property type="entry name" value="CARBONIC ANHYDRASE 2"/>
    <property type="match status" value="1"/>
</dbReference>
<reference evidence="10" key="1">
    <citation type="journal article" date="2019" name="Int. J. Syst. Evol. Microbiol.">
        <title>The Global Catalogue of Microorganisms (GCM) 10K type strain sequencing project: providing services to taxonomists for standard genome sequencing and annotation.</title>
        <authorList>
            <consortium name="The Broad Institute Genomics Platform"/>
            <consortium name="The Broad Institute Genome Sequencing Center for Infectious Disease"/>
            <person name="Wu L."/>
            <person name="Ma J."/>
        </authorList>
    </citation>
    <scope>NUCLEOTIDE SEQUENCE [LARGE SCALE GENOMIC DNA]</scope>
    <source>
        <strain evidence="10">CGMCC 1.9106</strain>
    </source>
</reference>
<keyword evidence="3 7" id="KW-0862">Zinc</keyword>
<feature type="region of interest" description="Disordered" evidence="8">
    <location>
        <begin position="1"/>
        <end position="22"/>
    </location>
</feature>
<organism evidence="9 10">
    <name type="scientific">Catellatospora aurea</name>
    <dbReference type="NCBI Taxonomy" id="1337874"/>
    <lineage>
        <taxon>Bacteria</taxon>
        <taxon>Bacillati</taxon>
        <taxon>Actinomycetota</taxon>
        <taxon>Actinomycetes</taxon>
        <taxon>Micromonosporales</taxon>
        <taxon>Micromonosporaceae</taxon>
        <taxon>Catellatospora</taxon>
    </lineage>
</organism>
<evidence type="ECO:0000256" key="4">
    <source>
        <dbReference type="ARBA" id="ARBA00023239"/>
    </source>
</evidence>
<comment type="catalytic activity">
    <reaction evidence="6 7">
        <text>hydrogencarbonate + H(+) = CO2 + H2O</text>
        <dbReference type="Rhea" id="RHEA:10748"/>
        <dbReference type="ChEBI" id="CHEBI:15377"/>
        <dbReference type="ChEBI" id="CHEBI:15378"/>
        <dbReference type="ChEBI" id="CHEBI:16526"/>
        <dbReference type="ChEBI" id="CHEBI:17544"/>
        <dbReference type="EC" id="4.2.1.1"/>
    </reaction>
</comment>
<dbReference type="Gene3D" id="3.40.1050.10">
    <property type="entry name" value="Carbonic anhydrase"/>
    <property type="match status" value="1"/>
</dbReference>
<comment type="caution">
    <text evidence="9">The sequence shown here is derived from an EMBL/GenBank/DDBJ whole genome shotgun (WGS) entry which is preliminary data.</text>
</comment>
<dbReference type="EC" id="4.2.1.1" evidence="2 7"/>
<gene>
    <name evidence="9" type="ORF">ACFQO7_26975</name>
</gene>
<evidence type="ECO:0000256" key="8">
    <source>
        <dbReference type="SAM" id="MobiDB-lite"/>
    </source>
</evidence>
<keyword evidence="10" id="KW-1185">Reference proteome</keyword>
<keyword evidence="4 7" id="KW-0456">Lyase</keyword>
<evidence type="ECO:0000313" key="9">
    <source>
        <dbReference type="EMBL" id="MFC7246134.1"/>
    </source>
</evidence>
<dbReference type="RefSeq" id="WP_376808991.1">
    <property type="nucleotide sequence ID" value="NZ_JBHTAC010000035.1"/>
</dbReference>
<comment type="function">
    <text evidence="7">Reversible hydration of carbon dioxide.</text>
</comment>